<dbReference type="Pfam" id="PF00096">
    <property type="entry name" value="zf-C2H2"/>
    <property type="match status" value="2"/>
</dbReference>
<accession>A0A7K5J2V5</accession>
<gene>
    <name evidence="11" type="primary">Znf668</name>
    <name evidence="11" type="ORF">TOXRED_R16145</name>
</gene>
<evidence type="ECO:0000313" key="12">
    <source>
        <dbReference type="Proteomes" id="UP000523146"/>
    </source>
</evidence>
<feature type="domain" description="C2H2-type" evidence="10">
    <location>
        <begin position="7"/>
        <end position="34"/>
    </location>
</feature>
<keyword evidence="7" id="KW-0804">Transcription</keyword>
<keyword evidence="8" id="KW-0539">Nucleus</keyword>
<dbReference type="FunFam" id="3.30.160.60:FF:001203">
    <property type="entry name" value="zinc finger protein 668"/>
    <property type="match status" value="1"/>
</dbReference>
<evidence type="ECO:0000256" key="8">
    <source>
        <dbReference type="ARBA" id="ARBA00023242"/>
    </source>
</evidence>
<dbReference type="SUPFAM" id="SSF57667">
    <property type="entry name" value="beta-beta-alpha zinc fingers"/>
    <property type="match status" value="1"/>
</dbReference>
<dbReference type="PANTHER" id="PTHR24394">
    <property type="entry name" value="ZINC FINGER PROTEIN"/>
    <property type="match status" value="1"/>
</dbReference>
<dbReference type="SMART" id="SM00355">
    <property type="entry name" value="ZnF_C2H2"/>
    <property type="match status" value="2"/>
</dbReference>
<keyword evidence="2" id="KW-0479">Metal-binding</keyword>
<dbReference type="AlphaFoldDB" id="A0A7K5J2V5"/>
<dbReference type="InterPro" id="IPR013087">
    <property type="entry name" value="Znf_C2H2_type"/>
</dbReference>
<comment type="caution">
    <text evidence="11">The sequence shown here is derived from an EMBL/GenBank/DDBJ whole genome shotgun (WGS) entry which is preliminary data.</text>
</comment>
<evidence type="ECO:0000256" key="5">
    <source>
        <dbReference type="ARBA" id="ARBA00022833"/>
    </source>
</evidence>
<dbReference type="GO" id="GO:0008270">
    <property type="term" value="F:zinc ion binding"/>
    <property type="evidence" value="ECO:0007669"/>
    <property type="project" value="UniProtKB-KW"/>
</dbReference>
<comment type="subcellular location">
    <subcellularLocation>
        <location evidence="1">Nucleus</location>
    </subcellularLocation>
</comment>
<protein>
    <submittedName>
        <fullName evidence="11">ZN668 protein</fullName>
    </submittedName>
</protein>
<evidence type="ECO:0000256" key="3">
    <source>
        <dbReference type="ARBA" id="ARBA00022737"/>
    </source>
</evidence>
<keyword evidence="3" id="KW-0677">Repeat</keyword>
<dbReference type="EMBL" id="VXBI01009191">
    <property type="protein sequence ID" value="NWS88070.1"/>
    <property type="molecule type" value="Genomic_DNA"/>
</dbReference>
<feature type="non-terminal residue" evidence="11">
    <location>
        <position position="59"/>
    </location>
</feature>
<evidence type="ECO:0000256" key="9">
    <source>
        <dbReference type="PROSITE-ProRule" id="PRU00042"/>
    </source>
</evidence>
<reference evidence="11 12" key="1">
    <citation type="submission" date="2019-09" db="EMBL/GenBank/DDBJ databases">
        <title>Bird 10,000 Genomes (B10K) Project - Family phase.</title>
        <authorList>
            <person name="Zhang G."/>
        </authorList>
    </citation>
    <scope>NUCLEOTIDE SEQUENCE [LARGE SCALE GENOMIC DNA]</scope>
    <source>
        <strain evidence="11">B10K-DU-002-15</strain>
        <tissue evidence="11">Muscle</tissue>
    </source>
</reference>
<dbReference type="PROSITE" id="PS00028">
    <property type="entry name" value="ZINC_FINGER_C2H2_1"/>
    <property type="match status" value="2"/>
</dbReference>
<dbReference type="GO" id="GO:0005634">
    <property type="term" value="C:nucleus"/>
    <property type="evidence" value="ECO:0007669"/>
    <property type="project" value="UniProtKB-SubCell"/>
</dbReference>
<dbReference type="GO" id="GO:0000981">
    <property type="term" value="F:DNA-binding transcription factor activity, RNA polymerase II-specific"/>
    <property type="evidence" value="ECO:0007669"/>
    <property type="project" value="TreeGrafter"/>
</dbReference>
<keyword evidence="6" id="KW-0805">Transcription regulation</keyword>
<name>A0A7K5J2V5_TOXRE</name>
<keyword evidence="12" id="KW-1185">Reference proteome</keyword>
<evidence type="ECO:0000256" key="1">
    <source>
        <dbReference type="ARBA" id="ARBA00004123"/>
    </source>
</evidence>
<feature type="non-terminal residue" evidence="11">
    <location>
        <position position="1"/>
    </location>
</feature>
<feature type="domain" description="C2H2-type" evidence="10">
    <location>
        <begin position="35"/>
        <end position="59"/>
    </location>
</feature>
<dbReference type="FunFam" id="3.30.160.60:FF:002343">
    <property type="entry name" value="Zinc finger protein 33A"/>
    <property type="match status" value="1"/>
</dbReference>
<keyword evidence="5" id="KW-0862">Zinc</keyword>
<dbReference type="GO" id="GO:0003677">
    <property type="term" value="F:DNA binding"/>
    <property type="evidence" value="ECO:0007669"/>
    <property type="project" value="UniProtKB-KW"/>
</dbReference>
<proteinExistence type="predicted"/>
<dbReference type="Gene3D" id="3.30.160.60">
    <property type="entry name" value="Classic Zinc Finger"/>
    <property type="match status" value="2"/>
</dbReference>
<organism evidence="11 12">
    <name type="scientific">Toxostoma redivivum</name>
    <name type="common">California thrasher</name>
    <dbReference type="NCBI Taxonomy" id="99882"/>
    <lineage>
        <taxon>Eukaryota</taxon>
        <taxon>Metazoa</taxon>
        <taxon>Chordata</taxon>
        <taxon>Craniata</taxon>
        <taxon>Vertebrata</taxon>
        <taxon>Euteleostomi</taxon>
        <taxon>Archelosauria</taxon>
        <taxon>Archosauria</taxon>
        <taxon>Dinosauria</taxon>
        <taxon>Saurischia</taxon>
        <taxon>Theropoda</taxon>
        <taxon>Coelurosauria</taxon>
        <taxon>Aves</taxon>
        <taxon>Neognathae</taxon>
        <taxon>Neoaves</taxon>
        <taxon>Telluraves</taxon>
        <taxon>Australaves</taxon>
        <taxon>Passeriformes</taxon>
        <taxon>Mimidae</taxon>
        <taxon>Toxostoma</taxon>
    </lineage>
</organism>
<dbReference type="PANTHER" id="PTHR24394:SF48">
    <property type="entry name" value="ZINC FINGER PROTEIN 771"/>
    <property type="match status" value="1"/>
</dbReference>
<evidence type="ECO:0000256" key="2">
    <source>
        <dbReference type="ARBA" id="ARBA00022723"/>
    </source>
</evidence>
<evidence type="ECO:0000259" key="10">
    <source>
        <dbReference type="PROSITE" id="PS50157"/>
    </source>
</evidence>
<evidence type="ECO:0000256" key="4">
    <source>
        <dbReference type="ARBA" id="ARBA00022771"/>
    </source>
</evidence>
<dbReference type="PROSITE" id="PS50157">
    <property type="entry name" value="ZINC_FINGER_C2H2_2"/>
    <property type="match status" value="2"/>
</dbReference>
<evidence type="ECO:0000256" key="7">
    <source>
        <dbReference type="ARBA" id="ARBA00023163"/>
    </source>
</evidence>
<evidence type="ECO:0000256" key="6">
    <source>
        <dbReference type="ARBA" id="ARBA00023015"/>
    </source>
</evidence>
<evidence type="ECO:0000313" key="11">
    <source>
        <dbReference type="EMBL" id="NWS88070.1"/>
    </source>
</evidence>
<dbReference type="Proteomes" id="UP000523146">
    <property type="component" value="Unassembled WGS sequence"/>
</dbReference>
<keyword evidence="4 9" id="KW-0863">Zinc-finger</keyword>
<dbReference type="InterPro" id="IPR036236">
    <property type="entry name" value="Znf_C2H2_sf"/>
</dbReference>
<sequence>SPGERPYLCAQCGRTFADPSSFRRHQRAHQGLKPYGCGECGKAFRQPADLAVHRRTHTG</sequence>